<dbReference type="EMBL" id="HACA01027414">
    <property type="protein sequence ID" value="CDW44775.1"/>
    <property type="molecule type" value="Transcribed_RNA"/>
</dbReference>
<organism evidence="1">
    <name type="scientific">Lepeophtheirus salmonis</name>
    <name type="common">Salmon louse</name>
    <name type="synonym">Caligus salmonis</name>
    <dbReference type="NCBI Taxonomy" id="72036"/>
    <lineage>
        <taxon>Eukaryota</taxon>
        <taxon>Metazoa</taxon>
        <taxon>Ecdysozoa</taxon>
        <taxon>Arthropoda</taxon>
        <taxon>Crustacea</taxon>
        <taxon>Multicrustacea</taxon>
        <taxon>Hexanauplia</taxon>
        <taxon>Copepoda</taxon>
        <taxon>Siphonostomatoida</taxon>
        <taxon>Caligidae</taxon>
        <taxon>Lepeophtheirus</taxon>
    </lineage>
</organism>
<dbReference type="AlphaFoldDB" id="A0A0K2V375"/>
<name>A0A0K2V375_LEPSM</name>
<evidence type="ECO:0000313" key="1">
    <source>
        <dbReference type="EMBL" id="CDW44775.1"/>
    </source>
</evidence>
<proteinExistence type="predicted"/>
<reference evidence="1" key="1">
    <citation type="submission" date="2014-05" db="EMBL/GenBank/DDBJ databases">
        <authorList>
            <person name="Chronopoulou M."/>
        </authorList>
    </citation>
    <scope>NUCLEOTIDE SEQUENCE</scope>
    <source>
        <tissue evidence="1">Whole organism</tissue>
    </source>
</reference>
<feature type="non-terminal residue" evidence="1">
    <location>
        <position position="1"/>
    </location>
</feature>
<protein>
    <submittedName>
        <fullName evidence="1">Uncharacterized protein</fullName>
    </submittedName>
</protein>
<accession>A0A0K2V375</accession>
<sequence>YSLFFRRIVIRCSRRSLCHSCCCSSSSSRCRRRRLLGSQQLSLSVLTLYIIDTTKLINKTGCLLVLFIRDAGLFEYSFVCVYSSWGFGLDVQPPPPWYSSRTESYKRGKSYGFGRRPWDFQVAQLSQ</sequence>